<evidence type="ECO:0000259" key="1">
    <source>
        <dbReference type="Pfam" id="PF01636"/>
    </source>
</evidence>
<keyword evidence="2" id="KW-0808">Transferase</keyword>
<proteinExistence type="predicted"/>
<dbReference type="GO" id="GO:0016740">
    <property type="term" value="F:transferase activity"/>
    <property type="evidence" value="ECO:0007669"/>
    <property type="project" value="UniProtKB-KW"/>
</dbReference>
<name>A0A385DB96_9ACTN</name>
<dbReference type="EMBL" id="CP031742">
    <property type="protein sequence ID" value="AXQ55250.1"/>
    <property type="molecule type" value="Genomic_DNA"/>
</dbReference>
<dbReference type="AlphaFoldDB" id="A0A385DB96"/>
<dbReference type="SUPFAM" id="SSF56112">
    <property type="entry name" value="Protein kinase-like (PK-like)"/>
    <property type="match status" value="1"/>
</dbReference>
<sequence>MTGFATPEQLARRTASAVDAAVAAGRDLGLTVTDPRVLHDLFSVVVHLAPSPVVARVPVVLPPTETPEALARRQQAELDVAHWLDARSTPVIPPSPLVPRRPVARDGFSLTFWQYVEEDRDRAPDYAANSHRTAALHAALRSYPGELSFLSTADPDNISASLTSLAGRPGLLAPDDVDRARREWELLEPLVRSRTAFEAAFPGIDLQPVHGDCPPANIFHSTAGDLYADFELLTLGPVEWDLATLGPELVAAYDRGAAEAGIRPLDERVLRFVDAVGRLRGITALALAPQLPVLVEYLTPMVEPWRGMPFAGGVEL</sequence>
<dbReference type="GeneID" id="300114907"/>
<dbReference type="InterPro" id="IPR002575">
    <property type="entry name" value="Aminoglycoside_PTrfase"/>
</dbReference>
<dbReference type="RefSeq" id="WP_101279862.1">
    <property type="nucleotide sequence ID" value="NZ_CP031742.1"/>
</dbReference>
<organism evidence="2 3">
    <name type="scientific">Streptomyces koyangensis</name>
    <dbReference type="NCBI Taxonomy" id="188770"/>
    <lineage>
        <taxon>Bacteria</taxon>
        <taxon>Bacillati</taxon>
        <taxon>Actinomycetota</taxon>
        <taxon>Actinomycetes</taxon>
        <taxon>Kitasatosporales</taxon>
        <taxon>Streptomycetaceae</taxon>
        <taxon>Streptomyces</taxon>
        <taxon>Streptomyces aurantiacus group</taxon>
    </lineage>
</organism>
<dbReference type="Proteomes" id="UP000259636">
    <property type="component" value="Chromosome"/>
</dbReference>
<accession>A0A385DB96</accession>
<gene>
    <name evidence="2" type="ORF">D0C37_11980</name>
</gene>
<dbReference type="Pfam" id="PF01636">
    <property type="entry name" value="APH"/>
    <property type="match status" value="1"/>
</dbReference>
<feature type="domain" description="Aminoglycoside phosphotransferase" evidence="1">
    <location>
        <begin position="69"/>
        <end position="257"/>
    </location>
</feature>
<protein>
    <submittedName>
        <fullName evidence="2">Aminoglycoside phosphotransferase family protein</fullName>
    </submittedName>
</protein>
<dbReference type="Gene3D" id="3.90.1200.10">
    <property type="match status" value="1"/>
</dbReference>
<evidence type="ECO:0000313" key="2">
    <source>
        <dbReference type="EMBL" id="AXQ55250.1"/>
    </source>
</evidence>
<evidence type="ECO:0000313" key="3">
    <source>
        <dbReference type="Proteomes" id="UP000259636"/>
    </source>
</evidence>
<dbReference type="KEGG" id="sky:D0C37_11980"/>
<dbReference type="InterPro" id="IPR011009">
    <property type="entry name" value="Kinase-like_dom_sf"/>
</dbReference>
<reference evidence="2 3" key="1">
    <citation type="submission" date="2018-08" db="EMBL/GenBank/DDBJ databases">
        <authorList>
            <person name="Ferrada E.E."/>
            <person name="Latorre B.A."/>
        </authorList>
    </citation>
    <scope>NUCLEOTIDE SEQUENCE [LARGE SCALE GENOMIC DNA]</scope>
    <source>
        <strain evidence="2 3">VK-A60T</strain>
    </source>
</reference>